<reference evidence="1" key="1">
    <citation type="journal article" date="2015" name="Nature">
        <title>Complex archaea that bridge the gap between prokaryotes and eukaryotes.</title>
        <authorList>
            <person name="Spang A."/>
            <person name="Saw J.H."/>
            <person name="Jorgensen S.L."/>
            <person name="Zaremba-Niedzwiedzka K."/>
            <person name="Martijn J."/>
            <person name="Lind A.E."/>
            <person name="van Eijk R."/>
            <person name="Schleper C."/>
            <person name="Guy L."/>
            <person name="Ettema T.J."/>
        </authorList>
    </citation>
    <scope>NUCLEOTIDE SEQUENCE</scope>
</reference>
<comment type="caution">
    <text evidence="1">The sequence shown here is derived from an EMBL/GenBank/DDBJ whole genome shotgun (WGS) entry which is preliminary data.</text>
</comment>
<dbReference type="AlphaFoldDB" id="A0A0F9DSJ1"/>
<accession>A0A0F9DSJ1</accession>
<organism evidence="1">
    <name type="scientific">marine sediment metagenome</name>
    <dbReference type="NCBI Taxonomy" id="412755"/>
    <lineage>
        <taxon>unclassified sequences</taxon>
        <taxon>metagenomes</taxon>
        <taxon>ecological metagenomes</taxon>
    </lineage>
</organism>
<evidence type="ECO:0000313" key="1">
    <source>
        <dbReference type="EMBL" id="KKL64768.1"/>
    </source>
</evidence>
<sequence length="270" mass="27801">MAVTQSNYFANAIVGQPQVGADFDIFDVSTTGPRYAVGLGFERSDGNKYRYVHYGLAVAVAELVSQDRSESSISGANLVINPTSAGKPSFEPINMGAIGSHFVEATLSLSAEQMSGGSMHIVSGTGMGYTYRIRGNTAPDSTRSGAARIQTYEPIKVALDQTSDVNLVGSKYANLEPAVTGTAIAANNVLAGICQSAATKDDFGWVCTAGITTVITTANTTGGQPLMQGGIAGTVVPLGIIDSATNVDIRFLVGTALDTQAVASSWAAAC</sequence>
<proteinExistence type="predicted"/>
<name>A0A0F9DSJ1_9ZZZZ</name>
<gene>
    <name evidence="1" type="ORF">LCGC14_2161690</name>
</gene>
<protein>
    <submittedName>
        <fullName evidence="1">Uncharacterized protein</fullName>
    </submittedName>
</protein>
<dbReference type="EMBL" id="LAZR01027746">
    <property type="protein sequence ID" value="KKL64768.1"/>
    <property type="molecule type" value="Genomic_DNA"/>
</dbReference>